<organism evidence="1 2">
    <name type="scientific">Iris pallida</name>
    <name type="common">Sweet iris</name>
    <dbReference type="NCBI Taxonomy" id="29817"/>
    <lineage>
        <taxon>Eukaryota</taxon>
        <taxon>Viridiplantae</taxon>
        <taxon>Streptophyta</taxon>
        <taxon>Embryophyta</taxon>
        <taxon>Tracheophyta</taxon>
        <taxon>Spermatophyta</taxon>
        <taxon>Magnoliopsida</taxon>
        <taxon>Liliopsida</taxon>
        <taxon>Asparagales</taxon>
        <taxon>Iridaceae</taxon>
        <taxon>Iridoideae</taxon>
        <taxon>Irideae</taxon>
        <taxon>Iris</taxon>
    </lineage>
</organism>
<sequence>MTSLRSLSRCREDFPPGPAALHALSFHLIAFFLISTPFSPPINSLIFSSTSPLLTSSPISSPIPHSSHRYRQFVCCSASTGQHISGTPTLTASIVEFHPQCVKNPPTEGCPRTSSCLHQVVTRPLLLVSAKNSAGRAAGSGSPFTMSGLITHRKPHPLLAIPHANSVNCWMVRFAMLPKFTYITDPGSLPSSQSMQLESSSHRLDRMGSMLSRSGICDKSRSRGPMGYTGGRIDDNASRTACSKSSKVCTMIAEARSAACASSLQKFIRQSLRSVVLK</sequence>
<dbReference type="EMBL" id="JANAVB010013597">
    <property type="protein sequence ID" value="KAJ6835144.1"/>
    <property type="molecule type" value="Genomic_DNA"/>
</dbReference>
<reference evidence="1" key="1">
    <citation type="journal article" date="2023" name="GigaByte">
        <title>Genome assembly of the bearded iris, Iris pallida Lam.</title>
        <authorList>
            <person name="Bruccoleri R.E."/>
            <person name="Oakeley E.J."/>
            <person name="Faust A.M.E."/>
            <person name="Altorfer M."/>
            <person name="Dessus-Babus S."/>
            <person name="Burckhardt D."/>
            <person name="Oertli M."/>
            <person name="Naumann U."/>
            <person name="Petersen F."/>
            <person name="Wong J."/>
        </authorList>
    </citation>
    <scope>NUCLEOTIDE SEQUENCE</scope>
    <source>
        <strain evidence="1">GSM-AAB239-AS_SAM_17_03QT</strain>
    </source>
</reference>
<evidence type="ECO:0000313" key="2">
    <source>
        <dbReference type="Proteomes" id="UP001140949"/>
    </source>
</evidence>
<keyword evidence="2" id="KW-1185">Reference proteome</keyword>
<proteinExistence type="predicted"/>
<reference evidence="1" key="2">
    <citation type="submission" date="2023-04" db="EMBL/GenBank/DDBJ databases">
        <authorList>
            <person name="Bruccoleri R.E."/>
            <person name="Oakeley E.J."/>
            <person name="Faust A.-M."/>
            <person name="Dessus-Babus S."/>
            <person name="Altorfer M."/>
            <person name="Burckhardt D."/>
            <person name="Oertli M."/>
            <person name="Naumann U."/>
            <person name="Petersen F."/>
            <person name="Wong J."/>
        </authorList>
    </citation>
    <scope>NUCLEOTIDE SEQUENCE</scope>
    <source>
        <strain evidence="1">GSM-AAB239-AS_SAM_17_03QT</strain>
        <tissue evidence="1">Leaf</tissue>
    </source>
</reference>
<name>A0AAX6H304_IRIPA</name>
<gene>
    <name evidence="1" type="ORF">M6B38_124235</name>
</gene>
<comment type="caution">
    <text evidence="1">The sequence shown here is derived from an EMBL/GenBank/DDBJ whole genome shotgun (WGS) entry which is preliminary data.</text>
</comment>
<dbReference type="AlphaFoldDB" id="A0AAX6H304"/>
<protein>
    <submittedName>
        <fullName evidence="1">7-deoxyloganetin glucosyltransferase-like</fullName>
    </submittedName>
</protein>
<evidence type="ECO:0000313" key="1">
    <source>
        <dbReference type="EMBL" id="KAJ6835144.1"/>
    </source>
</evidence>
<dbReference type="Proteomes" id="UP001140949">
    <property type="component" value="Unassembled WGS sequence"/>
</dbReference>
<accession>A0AAX6H304</accession>